<gene>
    <name evidence="8" type="ORF">MKY91_06100</name>
</gene>
<feature type="transmembrane region" description="Helical" evidence="6">
    <location>
        <begin position="525"/>
        <end position="545"/>
    </location>
</feature>
<keyword evidence="9" id="KW-1185">Reference proteome</keyword>
<feature type="transmembrane region" description="Helical" evidence="6">
    <location>
        <begin position="20"/>
        <end position="40"/>
    </location>
</feature>
<evidence type="ECO:0000313" key="8">
    <source>
        <dbReference type="EMBL" id="MEN0642731.1"/>
    </source>
</evidence>
<evidence type="ECO:0000256" key="1">
    <source>
        <dbReference type="ARBA" id="ARBA00004651"/>
    </source>
</evidence>
<evidence type="ECO:0000256" key="6">
    <source>
        <dbReference type="PIRNR" id="PIRNR018968"/>
    </source>
</evidence>
<dbReference type="PANTHER" id="PTHR46795">
    <property type="entry name" value="ABC TRANSPORTER PERMEASE-RELATED-RELATED"/>
    <property type="match status" value="1"/>
</dbReference>
<keyword evidence="5 6" id="KW-0472">Membrane</keyword>
<feature type="transmembrane region" description="Helical" evidence="6">
    <location>
        <begin position="103"/>
        <end position="126"/>
    </location>
</feature>
<dbReference type="EMBL" id="JBCITK010000001">
    <property type="protein sequence ID" value="MEN0642731.1"/>
    <property type="molecule type" value="Genomic_DNA"/>
</dbReference>
<dbReference type="Pfam" id="PF02687">
    <property type="entry name" value="FtsX"/>
    <property type="match status" value="1"/>
</dbReference>
<protein>
    <submittedName>
        <fullName evidence="8">ABC transporter permease</fullName>
    </submittedName>
</protein>
<dbReference type="RefSeq" id="WP_343129810.1">
    <property type="nucleotide sequence ID" value="NZ_JBCITK010000001.1"/>
</dbReference>
<feature type="transmembrane region" description="Helical" evidence="6">
    <location>
        <begin position="581"/>
        <end position="605"/>
    </location>
</feature>
<feature type="transmembrane region" description="Helical" evidence="6">
    <location>
        <begin position="226"/>
        <end position="249"/>
    </location>
</feature>
<evidence type="ECO:0000256" key="3">
    <source>
        <dbReference type="ARBA" id="ARBA00022692"/>
    </source>
</evidence>
<dbReference type="PANTHER" id="PTHR46795:SF2">
    <property type="entry name" value="ABC TRANSPORTER, PERMEASE PROTEIN"/>
    <property type="match status" value="1"/>
</dbReference>
<feature type="transmembrane region" description="Helical" evidence="6">
    <location>
        <begin position="146"/>
        <end position="174"/>
    </location>
</feature>
<dbReference type="InterPro" id="IPR027022">
    <property type="entry name" value="ABC_permease_BceB-typ"/>
</dbReference>
<keyword evidence="3 6" id="KW-0812">Transmembrane</keyword>
<evidence type="ECO:0000256" key="4">
    <source>
        <dbReference type="ARBA" id="ARBA00022989"/>
    </source>
</evidence>
<keyword evidence="6" id="KW-0813">Transport</keyword>
<evidence type="ECO:0000313" key="9">
    <source>
        <dbReference type="Proteomes" id="UP001418796"/>
    </source>
</evidence>
<proteinExistence type="inferred from homology"/>
<evidence type="ECO:0000256" key="2">
    <source>
        <dbReference type="ARBA" id="ARBA00022475"/>
    </source>
</evidence>
<dbReference type="PIRSF" id="PIRSF018968">
    <property type="entry name" value="ABC_permease_BceB"/>
    <property type="match status" value="1"/>
</dbReference>
<sequence>MTFRQFAYRNIIRNKRTYSAFLLSCAFSVFVFFVYAVFVFHPSIDAGLITDVAVIGMTVSLYVIFGFSFLFVLYSMGTFLTSRKQEFGILVLHGLTKKKLRQLLFFESCLIGFGAILIGVCVGLAFEKLFLMAISNVILLDHMPFYMPWKALGLTVGVFILLFASISYFTSFIVRTTKVRELLLGKEKPESFPIASPIFSVLALVLIGGGYLLALTAENDQVVVRFFPVTLMVVVGTYFFFTQLSVFVVRRLQQNPRKHWKSYKLISRSNLIYRLKDHSRVFFLVSIISTIAICATGTIATFGTTMDREFEQPLAMTYLSLDREDAIQVGQQLSEELTESQIEYQETMLTLKETTGSIQSSEWEEDYTYDYTLVSLTEFNQLAKQLNLPQLNLTDQQVKPLANYDREWENEREEETLTFKGQAPLVVEDMYPYQVFSTSYFISVNPVVVSDSMYEEVQNVNEQFLVGYKIRDWERTELIGRDLYEKEVQLERAYIQDRNNPIPTFSFYSSGLNYIQASSLFQTTLLIGSIIGIVFFIATGSFLYYRLYTYLPRDAERFIILRKLGFTFKQINRVVTTEMSLLFFIPFALSLIHSSVAFVSLQSMYAQRVNISHSVLLVIAGFAAAQIVYFLLMRKQYIQNLRHLIEKA</sequence>
<dbReference type="InterPro" id="IPR003838">
    <property type="entry name" value="ABC3_permease_C"/>
</dbReference>
<comment type="caution">
    <text evidence="8">The sequence shown here is derived from an EMBL/GenBank/DDBJ whole genome shotgun (WGS) entry which is preliminary data.</text>
</comment>
<comment type="subcellular location">
    <subcellularLocation>
        <location evidence="1 6">Cell membrane</location>
        <topology evidence="1 6">Multi-pass membrane protein</topology>
    </subcellularLocation>
</comment>
<feature type="transmembrane region" description="Helical" evidence="6">
    <location>
        <begin position="194"/>
        <end position="214"/>
    </location>
</feature>
<dbReference type="InterPro" id="IPR052536">
    <property type="entry name" value="ABC-4_Integral_Memb_Prot"/>
</dbReference>
<keyword evidence="2 6" id="KW-1003">Cell membrane</keyword>
<reference evidence="8 9" key="1">
    <citation type="submission" date="2024-03" db="EMBL/GenBank/DDBJ databases">
        <title>Bacilli Hybrid Assemblies.</title>
        <authorList>
            <person name="Kovac J."/>
        </authorList>
    </citation>
    <scope>NUCLEOTIDE SEQUENCE [LARGE SCALE GENOMIC DNA]</scope>
    <source>
        <strain evidence="8 9">FSL R7-0666</strain>
    </source>
</reference>
<name>A0ABU9VIJ4_9BACI</name>
<feature type="transmembrane region" description="Helical" evidence="6">
    <location>
        <begin position="52"/>
        <end position="74"/>
    </location>
</feature>
<feature type="domain" description="ABC3 transporter permease C-terminal" evidence="7">
    <location>
        <begin position="61"/>
        <end position="177"/>
    </location>
</feature>
<feature type="transmembrane region" description="Helical" evidence="6">
    <location>
        <begin position="611"/>
        <end position="632"/>
    </location>
</feature>
<evidence type="ECO:0000256" key="5">
    <source>
        <dbReference type="ARBA" id="ARBA00023136"/>
    </source>
</evidence>
<organism evidence="8 9">
    <name type="scientific">Alkalicoccobacillus gibsonii</name>
    <dbReference type="NCBI Taxonomy" id="79881"/>
    <lineage>
        <taxon>Bacteria</taxon>
        <taxon>Bacillati</taxon>
        <taxon>Bacillota</taxon>
        <taxon>Bacilli</taxon>
        <taxon>Bacillales</taxon>
        <taxon>Bacillaceae</taxon>
        <taxon>Alkalicoccobacillus</taxon>
    </lineage>
</organism>
<evidence type="ECO:0000259" key="7">
    <source>
        <dbReference type="Pfam" id="PF02687"/>
    </source>
</evidence>
<dbReference type="Proteomes" id="UP001418796">
    <property type="component" value="Unassembled WGS sequence"/>
</dbReference>
<keyword evidence="4 6" id="KW-1133">Transmembrane helix</keyword>
<accession>A0ABU9VIJ4</accession>
<comment type="similarity">
    <text evidence="6">Belongs to the ABC-4 integral membrane protein family.</text>
</comment>
<feature type="transmembrane region" description="Helical" evidence="6">
    <location>
        <begin position="281"/>
        <end position="303"/>
    </location>
</feature>